<dbReference type="AlphaFoldDB" id="A0A7C9RK56"/>
<dbReference type="InterPro" id="IPR036291">
    <property type="entry name" value="NAD(P)-bd_dom_sf"/>
</dbReference>
<protein>
    <submittedName>
        <fullName evidence="2">NmrA family NAD(P)-binding protein</fullName>
    </submittedName>
</protein>
<evidence type="ECO:0000313" key="2">
    <source>
        <dbReference type="EMBL" id="NGX98738.1"/>
    </source>
</evidence>
<dbReference type="EMBL" id="JAAMRR010001382">
    <property type="protein sequence ID" value="NGX98738.1"/>
    <property type="molecule type" value="Genomic_DNA"/>
</dbReference>
<reference evidence="2" key="1">
    <citation type="submission" date="2020-02" db="EMBL/GenBank/DDBJ databases">
        <title>Draft genome sequence of Candidatus Afipia apatlaquensis IBT-C3, a potential strain for decolorization of textile dyes.</title>
        <authorList>
            <person name="Sanchez-Reyes A."/>
            <person name="Breton-Deval L."/>
            <person name="Mangelson H."/>
            <person name="Sanchez-Flores A."/>
        </authorList>
    </citation>
    <scope>NUCLEOTIDE SEQUENCE [LARGE SCALE GENOMIC DNA]</scope>
    <source>
        <strain evidence="2">IBT-C3</strain>
    </source>
</reference>
<accession>A0A7C9RK56</accession>
<dbReference type="PANTHER" id="PTHR43162">
    <property type="match status" value="1"/>
</dbReference>
<dbReference type="Pfam" id="PF05368">
    <property type="entry name" value="NmrA"/>
    <property type="match status" value="1"/>
</dbReference>
<dbReference type="InterPro" id="IPR051604">
    <property type="entry name" value="Ergot_Alk_Oxidoreductase"/>
</dbReference>
<name>A0A7C9RK56_9BRAD</name>
<dbReference type="InterPro" id="IPR008030">
    <property type="entry name" value="NmrA-like"/>
</dbReference>
<sequence length="293" mass="31966">MTTPTILITGATGRTGRFAVEFLRKDGAHVRALAHHDGPKADQLRALGAEVVIGDLLSLNDVTSALDGIQSAYFCYPIVPRLIDATSFFAVAAAEKGVKAIVNMSQISARRDANSHAAQEHWVAERIFDWSGTPTTHLRPTFFAEWLTIMLDPTVLRSTGAVKMPMGDGRHAPIAAEDQGRLIAAILQNPAPHAGKTYTLHGPVQMNHYEIAAAMGKALGRDLHYEPITFDEFAEGRLASIRANPHVVQHLREVTLDYQNGIFEGEDGIIREVTGVAPMTVETFVEKNRAHFA</sequence>
<gene>
    <name evidence="2" type="ORF">G4V63_27090</name>
</gene>
<comment type="caution">
    <text evidence="2">The sequence shown here is derived from an EMBL/GenBank/DDBJ whole genome shotgun (WGS) entry which is preliminary data.</text>
</comment>
<feature type="domain" description="NmrA-like" evidence="1">
    <location>
        <begin position="3"/>
        <end position="235"/>
    </location>
</feature>
<proteinExistence type="predicted"/>
<dbReference type="PANTHER" id="PTHR43162:SF1">
    <property type="entry name" value="PRESTALK A DIFFERENTIATION PROTEIN A"/>
    <property type="match status" value="1"/>
</dbReference>
<dbReference type="Gene3D" id="3.40.50.720">
    <property type="entry name" value="NAD(P)-binding Rossmann-like Domain"/>
    <property type="match status" value="1"/>
</dbReference>
<dbReference type="Proteomes" id="UP000480266">
    <property type="component" value="Unassembled WGS sequence"/>
</dbReference>
<evidence type="ECO:0000259" key="1">
    <source>
        <dbReference type="Pfam" id="PF05368"/>
    </source>
</evidence>
<organism evidence="2 3">
    <name type="scientific">Candidatus Afipia apatlaquensis</name>
    <dbReference type="NCBI Taxonomy" id="2712852"/>
    <lineage>
        <taxon>Bacteria</taxon>
        <taxon>Pseudomonadati</taxon>
        <taxon>Pseudomonadota</taxon>
        <taxon>Alphaproteobacteria</taxon>
        <taxon>Hyphomicrobiales</taxon>
        <taxon>Nitrobacteraceae</taxon>
        <taxon>Afipia</taxon>
    </lineage>
</organism>
<dbReference type="Gene3D" id="3.90.25.10">
    <property type="entry name" value="UDP-galactose 4-epimerase, domain 1"/>
    <property type="match status" value="1"/>
</dbReference>
<evidence type="ECO:0000313" key="3">
    <source>
        <dbReference type="Proteomes" id="UP000480266"/>
    </source>
</evidence>
<keyword evidence="3" id="KW-1185">Reference proteome</keyword>
<dbReference type="SUPFAM" id="SSF51735">
    <property type="entry name" value="NAD(P)-binding Rossmann-fold domains"/>
    <property type="match status" value="1"/>
</dbReference>